<dbReference type="Pfam" id="PF10536">
    <property type="entry name" value="PMD"/>
    <property type="match status" value="1"/>
</dbReference>
<comment type="caution">
    <text evidence="2">The sequence shown here is derived from an EMBL/GenBank/DDBJ whole genome shotgun (WGS) entry which is preliminary data.</text>
</comment>
<dbReference type="InterPro" id="IPR019557">
    <property type="entry name" value="AminoTfrase-like_pln_mobile"/>
</dbReference>
<sequence length="121" mass="13420">MPLKVCFPVVGVGYLSDLHLMPYLEASRFEPVTMICTFGLNYNFISTLVERWRLETHTFHLSCGEYTITFEDVALQLGIPIDGSAVMGVSTVSGPTTFCYDLLGHSPSDGGKKFTSLRFND</sequence>
<dbReference type="InterPro" id="IPR044824">
    <property type="entry name" value="MAIN-like"/>
</dbReference>
<feature type="domain" description="Aminotransferase-like plant mobile" evidence="1">
    <location>
        <begin position="33"/>
        <end position="113"/>
    </location>
</feature>
<name>A0A9D4A5I5_9ROSI</name>
<evidence type="ECO:0000313" key="2">
    <source>
        <dbReference type="EMBL" id="KAH1091792.1"/>
    </source>
</evidence>
<accession>A0A9D4A5I5</accession>
<dbReference type="PANTHER" id="PTHR46033">
    <property type="entry name" value="PROTEIN MAIN-LIKE 2"/>
    <property type="match status" value="1"/>
</dbReference>
<dbReference type="PANTHER" id="PTHR46033:SF8">
    <property type="entry name" value="PROTEIN MAINTENANCE OF MERISTEMS-LIKE"/>
    <property type="match status" value="1"/>
</dbReference>
<gene>
    <name evidence="2" type="ORF">J1N35_019049</name>
</gene>
<dbReference type="Proteomes" id="UP000828251">
    <property type="component" value="Unassembled WGS sequence"/>
</dbReference>
<dbReference type="OrthoDB" id="1937804at2759"/>
<dbReference type="EMBL" id="JAIQCV010000006">
    <property type="protein sequence ID" value="KAH1091792.1"/>
    <property type="molecule type" value="Genomic_DNA"/>
</dbReference>
<reference evidence="2 3" key="1">
    <citation type="journal article" date="2021" name="Plant Biotechnol. J.">
        <title>Multi-omics assisted identification of the key and species-specific regulatory components of drought-tolerant mechanisms in Gossypium stocksii.</title>
        <authorList>
            <person name="Yu D."/>
            <person name="Ke L."/>
            <person name="Zhang D."/>
            <person name="Wu Y."/>
            <person name="Sun Y."/>
            <person name="Mei J."/>
            <person name="Sun J."/>
            <person name="Sun Y."/>
        </authorList>
    </citation>
    <scope>NUCLEOTIDE SEQUENCE [LARGE SCALE GENOMIC DNA]</scope>
    <source>
        <strain evidence="3">cv. E1</strain>
        <tissue evidence="2">Leaf</tissue>
    </source>
</reference>
<protein>
    <recommendedName>
        <fullName evidence="1">Aminotransferase-like plant mobile domain-containing protein</fullName>
    </recommendedName>
</protein>
<proteinExistence type="predicted"/>
<dbReference type="AlphaFoldDB" id="A0A9D4A5I5"/>
<keyword evidence="3" id="KW-1185">Reference proteome</keyword>
<organism evidence="2 3">
    <name type="scientific">Gossypium stocksii</name>
    <dbReference type="NCBI Taxonomy" id="47602"/>
    <lineage>
        <taxon>Eukaryota</taxon>
        <taxon>Viridiplantae</taxon>
        <taxon>Streptophyta</taxon>
        <taxon>Embryophyta</taxon>
        <taxon>Tracheophyta</taxon>
        <taxon>Spermatophyta</taxon>
        <taxon>Magnoliopsida</taxon>
        <taxon>eudicotyledons</taxon>
        <taxon>Gunneridae</taxon>
        <taxon>Pentapetalae</taxon>
        <taxon>rosids</taxon>
        <taxon>malvids</taxon>
        <taxon>Malvales</taxon>
        <taxon>Malvaceae</taxon>
        <taxon>Malvoideae</taxon>
        <taxon>Gossypium</taxon>
    </lineage>
</organism>
<evidence type="ECO:0000259" key="1">
    <source>
        <dbReference type="Pfam" id="PF10536"/>
    </source>
</evidence>
<evidence type="ECO:0000313" key="3">
    <source>
        <dbReference type="Proteomes" id="UP000828251"/>
    </source>
</evidence>
<dbReference type="GO" id="GO:0010073">
    <property type="term" value="P:meristem maintenance"/>
    <property type="evidence" value="ECO:0007669"/>
    <property type="project" value="InterPro"/>
</dbReference>